<reference evidence="1" key="1">
    <citation type="journal article" date="2014" name="Int. J. Syst. Evol. Microbiol.">
        <title>Complete genome sequence of Corynebacterium casei LMG S-19264T (=DSM 44701T), isolated from a smear-ripened cheese.</title>
        <authorList>
            <consortium name="US DOE Joint Genome Institute (JGI-PGF)"/>
            <person name="Walter F."/>
            <person name="Albersmeier A."/>
            <person name="Kalinowski J."/>
            <person name="Ruckert C."/>
        </authorList>
    </citation>
    <scope>NUCLEOTIDE SEQUENCE</scope>
    <source>
        <strain evidence="1">CGMCC 1.15095</strain>
    </source>
</reference>
<reference evidence="1" key="2">
    <citation type="submission" date="2020-09" db="EMBL/GenBank/DDBJ databases">
        <authorList>
            <person name="Sun Q."/>
            <person name="Zhou Y."/>
        </authorList>
    </citation>
    <scope>NUCLEOTIDE SEQUENCE</scope>
    <source>
        <strain evidence="1">CGMCC 1.15095</strain>
    </source>
</reference>
<proteinExistence type="predicted"/>
<accession>A0A916TTS0</accession>
<comment type="caution">
    <text evidence="1">The sequence shown here is derived from an EMBL/GenBank/DDBJ whole genome shotgun (WGS) entry which is preliminary data.</text>
</comment>
<evidence type="ECO:0000313" key="1">
    <source>
        <dbReference type="EMBL" id="GGC02340.1"/>
    </source>
</evidence>
<keyword evidence="2" id="KW-1185">Reference proteome</keyword>
<gene>
    <name evidence="1" type="ORF">GCM10011494_21140</name>
</gene>
<sequence>MRSSVDYRAGCHYLGLMGHRLILTLLAFLTGSLSLGWAAQIGPAEARASQVASMHVGSVVEAASARTPRAPVALARLPEPGLRNARRHAPAFVSADPLIVTAPAVLAGIDRARE</sequence>
<protein>
    <submittedName>
        <fullName evidence="1">Uncharacterized protein</fullName>
    </submittedName>
</protein>
<dbReference type="EMBL" id="BMHK01000012">
    <property type="protein sequence ID" value="GGC02340.1"/>
    <property type="molecule type" value="Genomic_DNA"/>
</dbReference>
<dbReference type="AlphaFoldDB" id="A0A916TTS0"/>
<evidence type="ECO:0000313" key="2">
    <source>
        <dbReference type="Proteomes" id="UP000608154"/>
    </source>
</evidence>
<dbReference type="Proteomes" id="UP000608154">
    <property type="component" value="Unassembled WGS sequence"/>
</dbReference>
<organism evidence="1 2">
    <name type="scientific">Novosphingobium endophyticum</name>
    <dbReference type="NCBI Taxonomy" id="1955250"/>
    <lineage>
        <taxon>Bacteria</taxon>
        <taxon>Pseudomonadati</taxon>
        <taxon>Pseudomonadota</taxon>
        <taxon>Alphaproteobacteria</taxon>
        <taxon>Sphingomonadales</taxon>
        <taxon>Sphingomonadaceae</taxon>
        <taxon>Novosphingobium</taxon>
    </lineage>
</organism>
<name>A0A916TTS0_9SPHN</name>